<dbReference type="Proteomes" id="UP001195483">
    <property type="component" value="Unassembled WGS sequence"/>
</dbReference>
<proteinExistence type="predicted"/>
<reference evidence="2" key="2">
    <citation type="journal article" date="2021" name="Genome Biol. Evol.">
        <title>Developing a high-quality reference genome for a parasitic bivalve with doubly uniparental inheritance (Bivalvia: Unionida).</title>
        <authorList>
            <person name="Smith C.H."/>
        </authorList>
    </citation>
    <scope>NUCLEOTIDE SEQUENCE</scope>
    <source>
        <strain evidence="2">CHS0354</strain>
        <tissue evidence="2">Mantle</tissue>
    </source>
</reference>
<organism evidence="2 3">
    <name type="scientific">Potamilus streckersoni</name>
    <dbReference type="NCBI Taxonomy" id="2493646"/>
    <lineage>
        <taxon>Eukaryota</taxon>
        <taxon>Metazoa</taxon>
        <taxon>Spiralia</taxon>
        <taxon>Lophotrochozoa</taxon>
        <taxon>Mollusca</taxon>
        <taxon>Bivalvia</taxon>
        <taxon>Autobranchia</taxon>
        <taxon>Heteroconchia</taxon>
        <taxon>Palaeoheterodonta</taxon>
        <taxon>Unionida</taxon>
        <taxon>Unionoidea</taxon>
        <taxon>Unionidae</taxon>
        <taxon>Ambleminae</taxon>
        <taxon>Lampsilini</taxon>
        <taxon>Potamilus</taxon>
    </lineage>
</organism>
<gene>
    <name evidence="2" type="ORF">CHS0354_032649</name>
</gene>
<evidence type="ECO:0008006" key="4">
    <source>
        <dbReference type="Google" id="ProtNLM"/>
    </source>
</evidence>
<evidence type="ECO:0000313" key="3">
    <source>
        <dbReference type="Proteomes" id="UP001195483"/>
    </source>
</evidence>
<sequence length="83" mass="9508">MQNRVRSVLFLLLYKQALSFGKAGSKTMPSSQKPKDHVSRVSWRTVCGQTNRLYFGEKDDRNVPGRLRWDIVVQLLDIVDVSA</sequence>
<accession>A0AAE0SF72</accession>
<dbReference type="AlphaFoldDB" id="A0AAE0SF72"/>
<feature type="chain" id="PRO_5042012126" description="Secreted protein" evidence="1">
    <location>
        <begin position="20"/>
        <end position="83"/>
    </location>
</feature>
<keyword evidence="3" id="KW-1185">Reference proteome</keyword>
<dbReference type="EMBL" id="JAEAOA010001920">
    <property type="protein sequence ID" value="KAK3590930.1"/>
    <property type="molecule type" value="Genomic_DNA"/>
</dbReference>
<comment type="caution">
    <text evidence="2">The sequence shown here is derived from an EMBL/GenBank/DDBJ whole genome shotgun (WGS) entry which is preliminary data.</text>
</comment>
<feature type="signal peptide" evidence="1">
    <location>
        <begin position="1"/>
        <end position="19"/>
    </location>
</feature>
<evidence type="ECO:0000256" key="1">
    <source>
        <dbReference type="SAM" id="SignalP"/>
    </source>
</evidence>
<evidence type="ECO:0000313" key="2">
    <source>
        <dbReference type="EMBL" id="KAK3590930.1"/>
    </source>
</evidence>
<reference evidence="2" key="1">
    <citation type="journal article" date="2021" name="Genome Biol. Evol.">
        <title>A High-Quality Reference Genome for a Parasitic Bivalve with Doubly Uniparental Inheritance (Bivalvia: Unionida).</title>
        <authorList>
            <person name="Smith C.H."/>
        </authorList>
    </citation>
    <scope>NUCLEOTIDE SEQUENCE</scope>
    <source>
        <strain evidence="2">CHS0354</strain>
    </source>
</reference>
<keyword evidence="1" id="KW-0732">Signal</keyword>
<protein>
    <recommendedName>
        <fullName evidence="4">Secreted protein</fullName>
    </recommendedName>
</protein>
<name>A0AAE0SF72_9BIVA</name>
<reference evidence="2" key="3">
    <citation type="submission" date="2023-05" db="EMBL/GenBank/DDBJ databases">
        <authorList>
            <person name="Smith C.H."/>
        </authorList>
    </citation>
    <scope>NUCLEOTIDE SEQUENCE</scope>
    <source>
        <strain evidence="2">CHS0354</strain>
        <tissue evidence="2">Mantle</tissue>
    </source>
</reference>